<reference evidence="1" key="2">
    <citation type="journal article" date="2022" name="Microbiol. Resour. Announc.">
        <title>Metagenome Sequencing to Explore Phylogenomics of Terrestrial Cyanobacteria.</title>
        <authorList>
            <person name="Ward R.D."/>
            <person name="Stajich J.E."/>
            <person name="Johansen J.R."/>
            <person name="Huntemann M."/>
            <person name="Clum A."/>
            <person name="Foster B."/>
            <person name="Foster B."/>
            <person name="Roux S."/>
            <person name="Palaniappan K."/>
            <person name="Varghese N."/>
            <person name="Mukherjee S."/>
            <person name="Reddy T.B.K."/>
            <person name="Daum C."/>
            <person name="Copeland A."/>
            <person name="Chen I.A."/>
            <person name="Ivanova N.N."/>
            <person name="Kyrpides N.C."/>
            <person name="Shapiro N."/>
            <person name="Eloe-Fadrosh E.A."/>
            <person name="Pietrasiak N."/>
        </authorList>
    </citation>
    <scope>NUCLEOTIDE SEQUENCE</scope>
    <source>
        <strain evidence="1">GSE-NOS-MK-12-04C</strain>
    </source>
</reference>
<name>A0A951UQK0_9CYAN</name>
<reference evidence="1" key="1">
    <citation type="submission" date="2021-05" db="EMBL/GenBank/DDBJ databases">
        <authorList>
            <person name="Pietrasiak N."/>
            <person name="Ward R."/>
            <person name="Stajich J.E."/>
            <person name="Kurbessoian T."/>
        </authorList>
    </citation>
    <scope>NUCLEOTIDE SEQUENCE</scope>
    <source>
        <strain evidence="1">GSE-NOS-MK-12-04C</strain>
    </source>
</reference>
<sequence length="54" mass="6377">MTNYDPDQRKRISLNISEFRERLDAIATRTRRNLTQTCLLAIEKGLEVLEKEIN</sequence>
<accession>A0A951UQK0</accession>
<protein>
    <submittedName>
        <fullName evidence="1">Uncharacterized protein</fullName>
    </submittedName>
</protein>
<dbReference type="AlphaFoldDB" id="A0A951UQK0"/>
<evidence type="ECO:0000313" key="1">
    <source>
        <dbReference type="EMBL" id="MBW4666493.1"/>
    </source>
</evidence>
<evidence type="ECO:0000313" key="2">
    <source>
        <dbReference type="Proteomes" id="UP000729701"/>
    </source>
</evidence>
<organism evidence="1 2">
    <name type="scientific">Cyanomargarita calcarea GSE-NOS-MK-12-04C</name>
    <dbReference type="NCBI Taxonomy" id="2839659"/>
    <lineage>
        <taxon>Bacteria</taxon>
        <taxon>Bacillati</taxon>
        <taxon>Cyanobacteriota</taxon>
        <taxon>Cyanophyceae</taxon>
        <taxon>Nostocales</taxon>
        <taxon>Cyanomargaritaceae</taxon>
        <taxon>Cyanomargarita</taxon>
    </lineage>
</organism>
<gene>
    <name evidence="1" type="ORF">KME60_03355</name>
</gene>
<comment type="caution">
    <text evidence="1">The sequence shown here is derived from an EMBL/GenBank/DDBJ whole genome shotgun (WGS) entry which is preliminary data.</text>
</comment>
<proteinExistence type="predicted"/>
<dbReference type="EMBL" id="JAHHGZ010000003">
    <property type="protein sequence ID" value="MBW4666493.1"/>
    <property type="molecule type" value="Genomic_DNA"/>
</dbReference>
<dbReference type="Proteomes" id="UP000729701">
    <property type="component" value="Unassembled WGS sequence"/>
</dbReference>